<proteinExistence type="predicted"/>
<organism evidence="1 2">
    <name type="scientific">Caerostris extrusa</name>
    <name type="common">Bark spider</name>
    <name type="synonym">Caerostris bankana</name>
    <dbReference type="NCBI Taxonomy" id="172846"/>
    <lineage>
        <taxon>Eukaryota</taxon>
        <taxon>Metazoa</taxon>
        <taxon>Ecdysozoa</taxon>
        <taxon>Arthropoda</taxon>
        <taxon>Chelicerata</taxon>
        <taxon>Arachnida</taxon>
        <taxon>Araneae</taxon>
        <taxon>Araneomorphae</taxon>
        <taxon>Entelegynae</taxon>
        <taxon>Araneoidea</taxon>
        <taxon>Araneidae</taxon>
        <taxon>Caerostris</taxon>
    </lineage>
</organism>
<name>A0AAV4VX30_CAEEX</name>
<gene>
    <name evidence="1" type="ORF">CEXT_704821</name>
</gene>
<reference evidence="1 2" key="1">
    <citation type="submission" date="2021-06" db="EMBL/GenBank/DDBJ databases">
        <title>Caerostris extrusa draft genome.</title>
        <authorList>
            <person name="Kono N."/>
            <person name="Arakawa K."/>
        </authorList>
    </citation>
    <scope>NUCLEOTIDE SEQUENCE [LARGE SCALE GENOMIC DNA]</scope>
</reference>
<accession>A0AAV4VX30</accession>
<keyword evidence="2" id="KW-1185">Reference proteome</keyword>
<dbReference type="AlphaFoldDB" id="A0AAV4VX30"/>
<protein>
    <submittedName>
        <fullName evidence="1">Uncharacterized protein</fullName>
    </submittedName>
</protein>
<comment type="caution">
    <text evidence="1">The sequence shown here is derived from an EMBL/GenBank/DDBJ whole genome shotgun (WGS) entry which is preliminary data.</text>
</comment>
<sequence length="200" mass="22835">MCFTLSLFSPSRWISKINDSRTPLCQRSAKLSPGKRPSHCKCRIKNEKEGSATSGDFRLIQADLSRRHMDRSSAVYFVRCLSERKQIWLTEHFVQIVKHSNCACPPPKNWKSRSQMVKYKEQTSEWRLHTFVKKKDGEGRENLKDEHSTVQLAIAVVPALLGCVAVVKGGYWCEVCQRTPMGIWNASVSLADPVVQGLRW</sequence>
<evidence type="ECO:0000313" key="2">
    <source>
        <dbReference type="Proteomes" id="UP001054945"/>
    </source>
</evidence>
<evidence type="ECO:0000313" key="1">
    <source>
        <dbReference type="EMBL" id="GIY75010.1"/>
    </source>
</evidence>
<dbReference type="Proteomes" id="UP001054945">
    <property type="component" value="Unassembled WGS sequence"/>
</dbReference>
<dbReference type="EMBL" id="BPLR01015291">
    <property type="protein sequence ID" value="GIY75010.1"/>
    <property type="molecule type" value="Genomic_DNA"/>
</dbReference>